<gene>
    <name evidence="1" type="ORF">DZC30_21170</name>
</gene>
<dbReference type="Proteomes" id="UP000261948">
    <property type="component" value="Unassembled WGS sequence"/>
</dbReference>
<reference evidence="1 2" key="1">
    <citation type="submission" date="2018-08" db="EMBL/GenBank/DDBJ databases">
        <title>Comamonas testosteroni strain SWCO2.</title>
        <authorList>
            <person name="Jiang N."/>
            <person name="Zhang X.Z."/>
        </authorList>
    </citation>
    <scope>NUCLEOTIDE SEQUENCE [LARGE SCALE GENOMIC DNA]</scope>
    <source>
        <strain evidence="1 2">SWCO2</strain>
    </source>
</reference>
<accession>A0A373F8U8</accession>
<evidence type="ECO:0000313" key="2">
    <source>
        <dbReference type="Proteomes" id="UP000261948"/>
    </source>
</evidence>
<keyword evidence="2" id="KW-1185">Reference proteome</keyword>
<dbReference type="OrthoDB" id="8966078at2"/>
<dbReference type="EMBL" id="QURR01000043">
    <property type="protein sequence ID" value="RGE39952.1"/>
    <property type="molecule type" value="Genomic_DNA"/>
</dbReference>
<dbReference type="AlphaFoldDB" id="A0A373F8U8"/>
<organism evidence="1 2">
    <name type="scientific">Comamonas testosteroni</name>
    <name type="common">Pseudomonas testosteroni</name>
    <dbReference type="NCBI Taxonomy" id="285"/>
    <lineage>
        <taxon>Bacteria</taxon>
        <taxon>Pseudomonadati</taxon>
        <taxon>Pseudomonadota</taxon>
        <taxon>Betaproteobacteria</taxon>
        <taxon>Burkholderiales</taxon>
        <taxon>Comamonadaceae</taxon>
        <taxon>Comamonas</taxon>
    </lineage>
</organism>
<comment type="caution">
    <text evidence="1">The sequence shown here is derived from an EMBL/GenBank/DDBJ whole genome shotgun (WGS) entry which is preliminary data.</text>
</comment>
<proteinExistence type="predicted"/>
<name>A0A373F8U8_COMTE</name>
<protein>
    <submittedName>
        <fullName evidence="1">Uncharacterized protein</fullName>
    </submittedName>
</protein>
<evidence type="ECO:0000313" key="1">
    <source>
        <dbReference type="EMBL" id="RGE39952.1"/>
    </source>
</evidence>
<sequence length="99" mass="10809">MNSSHQTAQQQLAQLKTGFAQLAQSQISAAALGQQARAATDLLQALPPRYSEVLFNLLDRLESSALFTEESCSFSQKGLLDNLQMWADKAQGQLDLLQA</sequence>